<dbReference type="AlphaFoldDB" id="A0A0C3FS00"/>
<dbReference type="HOGENOM" id="CLU_2904968_0_0_1"/>
<evidence type="ECO:0000313" key="1">
    <source>
        <dbReference type="EMBL" id="KIM82534.1"/>
    </source>
</evidence>
<dbReference type="EMBL" id="KN832994">
    <property type="protein sequence ID" value="KIM82534.1"/>
    <property type="molecule type" value="Genomic_DNA"/>
</dbReference>
<gene>
    <name evidence="1" type="ORF">PILCRDRAFT_820393</name>
</gene>
<dbReference type="InParanoid" id="A0A0C3FS00"/>
<reference evidence="2" key="2">
    <citation type="submission" date="2015-01" db="EMBL/GenBank/DDBJ databases">
        <title>Evolutionary Origins and Diversification of the Mycorrhizal Mutualists.</title>
        <authorList>
            <consortium name="DOE Joint Genome Institute"/>
            <consortium name="Mycorrhizal Genomics Consortium"/>
            <person name="Kohler A."/>
            <person name="Kuo A."/>
            <person name="Nagy L.G."/>
            <person name="Floudas D."/>
            <person name="Copeland A."/>
            <person name="Barry K.W."/>
            <person name="Cichocki N."/>
            <person name="Veneault-Fourrey C."/>
            <person name="LaButti K."/>
            <person name="Lindquist E.A."/>
            <person name="Lipzen A."/>
            <person name="Lundell T."/>
            <person name="Morin E."/>
            <person name="Murat C."/>
            <person name="Riley R."/>
            <person name="Ohm R."/>
            <person name="Sun H."/>
            <person name="Tunlid A."/>
            <person name="Henrissat B."/>
            <person name="Grigoriev I.V."/>
            <person name="Hibbett D.S."/>
            <person name="Martin F."/>
        </authorList>
    </citation>
    <scope>NUCLEOTIDE SEQUENCE [LARGE SCALE GENOMIC DNA]</scope>
    <source>
        <strain evidence="2">F 1598</strain>
    </source>
</reference>
<keyword evidence="2" id="KW-1185">Reference proteome</keyword>
<evidence type="ECO:0000313" key="2">
    <source>
        <dbReference type="Proteomes" id="UP000054166"/>
    </source>
</evidence>
<sequence length="62" mass="6870">MIGDPYVLQVPLPPIPVDYARLCSLVWPITPFCIKLLEGPVICSSSDYNIHLESSSPNHSFV</sequence>
<protein>
    <submittedName>
        <fullName evidence="1">Uncharacterized protein</fullName>
    </submittedName>
</protein>
<organism evidence="1 2">
    <name type="scientific">Piloderma croceum (strain F 1598)</name>
    <dbReference type="NCBI Taxonomy" id="765440"/>
    <lineage>
        <taxon>Eukaryota</taxon>
        <taxon>Fungi</taxon>
        <taxon>Dikarya</taxon>
        <taxon>Basidiomycota</taxon>
        <taxon>Agaricomycotina</taxon>
        <taxon>Agaricomycetes</taxon>
        <taxon>Agaricomycetidae</taxon>
        <taxon>Atheliales</taxon>
        <taxon>Atheliaceae</taxon>
        <taxon>Piloderma</taxon>
    </lineage>
</organism>
<name>A0A0C3FS00_PILCF</name>
<reference evidence="1 2" key="1">
    <citation type="submission" date="2014-04" db="EMBL/GenBank/DDBJ databases">
        <authorList>
            <consortium name="DOE Joint Genome Institute"/>
            <person name="Kuo A."/>
            <person name="Tarkka M."/>
            <person name="Buscot F."/>
            <person name="Kohler A."/>
            <person name="Nagy L.G."/>
            <person name="Floudas D."/>
            <person name="Copeland A."/>
            <person name="Barry K.W."/>
            <person name="Cichocki N."/>
            <person name="Veneault-Fourrey C."/>
            <person name="LaButti K."/>
            <person name="Lindquist E.A."/>
            <person name="Lipzen A."/>
            <person name="Lundell T."/>
            <person name="Morin E."/>
            <person name="Murat C."/>
            <person name="Sun H."/>
            <person name="Tunlid A."/>
            <person name="Henrissat B."/>
            <person name="Grigoriev I.V."/>
            <person name="Hibbett D.S."/>
            <person name="Martin F."/>
            <person name="Nordberg H.P."/>
            <person name="Cantor M.N."/>
            <person name="Hua S.X."/>
        </authorList>
    </citation>
    <scope>NUCLEOTIDE SEQUENCE [LARGE SCALE GENOMIC DNA]</scope>
    <source>
        <strain evidence="1 2">F 1598</strain>
    </source>
</reference>
<proteinExistence type="predicted"/>
<accession>A0A0C3FS00</accession>
<dbReference type="Proteomes" id="UP000054166">
    <property type="component" value="Unassembled WGS sequence"/>
</dbReference>